<feature type="compositionally biased region" description="Low complexity" evidence="1">
    <location>
        <begin position="107"/>
        <end position="116"/>
    </location>
</feature>
<feature type="region of interest" description="Disordered" evidence="1">
    <location>
        <begin position="292"/>
        <end position="330"/>
    </location>
</feature>
<evidence type="ECO:0000256" key="1">
    <source>
        <dbReference type="SAM" id="MobiDB-lite"/>
    </source>
</evidence>
<comment type="caution">
    <text evidence="2">The sequence shown here is derived from an EMBL/GenBank/DDBJ whole genome shotgun (WGS) entry which is preliminary data.</text>
</comment>
<dbReference type="CDD" id="cd00590">
    <property type="entry name" value="RRM_SF"/>
    <property type="match status" value="1"/>
</dbReference>
<reference evidence="2" key="1">
    <citation type="journal article" date="2020" name="Stud. Mycol.">
        <title>101 Dothideomycetes genomes: a test case for predicting lifestyles and emergence of pathogens.</title>
        <authorList>
            <person name="Haridas S."/>
            <person name="Albert R."/>
            <person name="Binder M."/>
            <person name="Bloem J."/>
            <person name="Labutti K."/>
            <person name="Salamov A."/>
            <person name="Andreopoulos B."/>
            <person name="Baker S."/>
            <person name="Barry K."/>
            <person name="Bills G."/>
            <person name="Bluhm B."/>
            <person name="Cannon C."/>
            <person name="Castanera R."/>
            <person name="Culley D."/>
            <person name="Daum C."/>
            <person name="Ezra D."/>
            <person name="Gonzalez J."/>
            <person name="Henrissat B."/>
            <person name="Kuo A."/>
            <person name="Liang C."/>
            <person name="Lipzen A."/>
            <person name="Lutzoni F."/>
            <person name="Magnuson J."/>
            <person name="Mondo S."/>
            <person name="Nolan M."/>
            <person name="Ohm R."/>
            <person name="Pangilinan J."/>
            <person name="Park H.-J."/>
            <person name="Ramirez L."/>
            <person name="Alfaro M."/>
            <person name="Sun H."/>
            <person name="Tritt A."/>
            <person name="Yoshinaga Y."/>
            <person name="Zwiers L.-H."/>
            <person name="Turgeon B."/>
            <person name="Goodwin S."/>
            <person name="Spatafora J."/>
            <person name="Crous P."/>
            <person name="Grigoriev I."/>
        </authorList>
    </citation>
    <scope>NUCLEOTIDE SEQUENCE</scope>
    <source>
        <strain evidence="2">CBS 110217</strain>
    </source>
</reference>
<evidence type="ECO:0008006" key="4">
    <source>
        <dbReference type="Google" id="ProtNLM"/>
    </source>
</evidence>
<accession>A0A9P4HBR7</accession>
<sequence length="330" mass="36061">MPQVDLLVPASNRVIRITNVHYDADKDVIDDLFNGYKILDQFRTINPRVGTKSVVYVLFARAADKIRATSVSGRNVLGRKIKLQHALTGNYELNEEETGFSQDTTKKASATASAASMPGFNEDDFPQLGATEVKNPPKNAPDSIMPALPDEIADLLEFTAATSSDDTGVPVQPVVDTLSLFGHNEGSTADDTAVTKQNPLGAVRDGRPEHMKPKPPPNHYAKAPWMLPDPARNTKRVINMSPFSRLGEPQSLSHGIVISIPPSNDDWSLGGQDADDRSKNCLTPEHRSNFMSDEYKKIEEEQKTVGTDASAIWGLPAAEEPESSELEKKD</sequence>
<evidence type="ECO:0000313" key="2">
    <source>
        <dbReference type="EMBL" id="KAF2030472.1"/>
    </source>
</evidence>
<keyword evidence="3" id="KW-1185">Reference proteome</keyword>
<proteinExistence type="predicted"/>
<dbReference type="AlphaFoldDB" id="A0A9P4HBR7"/>
<name>A0A9P4HBR7_9PLEO</name>
<gene>
    <name evidence="2" type="ORF">EK21DRAFT_88976</name>
</gene>
<dbReference type="InterPro" id="IPR035979">
    <property type="entry name" value="RBD_domain_sf"/>
</dbReference>
<organism evidence="2 3">
    <name type="scientific">Setomelanomma holmii</name>
    <dbReference type="NCBI Taxonomy" id="210430"/>
    <lineage>
        <taxon>Eukaryota</taxon>
        <taxon>Fungi</taxon>
        <taxon>Dikarya</taxon>
        <taxon>Ascomycota</taxon>
        <taxon>Pezizomycotina</taxon>
        <taxon>Dothideomycetes</taxon>
        <taxon>Pleosporomycetidae</taxon>
        <taxon>Pleosporales</taxon>
        <taxon>Pleosporineae</taxon>
        <taxon>Phaeosphaeriaceae</taxon>
        <taxon>Setomelanomma</taxon>
    </lineage>
</organism>
<dbReference type="Gene3D" id="3.30.70.330">
    <property type="match status" value="1"/>
</dbReference>
<feature type="region of interest" description="Disordered" evidence="1">
    <location>
        <begin position="96"/>
        <end position="146"/>
    </location>
</feature>
<feature type="compositionally biased region" description="Basic and acidic residues" evidence="1">
    <location>
        <begin position="292"/>
        <end position="303"/>
    </location>
</feature>
<dbReference type="GO" id="GO:0003676">
    <property type="term" value="F:nucleic acid binding"/>
    <property type="evidence" value="ECO:0007669"/>
    <property type="project" value="InterPro"/>
</dbReference>
<dbReference type="OrthoDB" id="5382468at2759"/>
<dbReference type="Proteomes" id="UP000799777">
    <property type="component" value="Unassembled WGS sequence"/>
</dbReference>
<feature type="compositionally biased region" description="Basic and acidic residues" evidence="1">
    <location>
        <begin position="274"/>
        <end position="286"/>
    </location>
</feature>
<dbReference type="EMBL" id="ML978190">
    <property type="protein sequence ID" value="KAF2030472.1"/>
    <property type="molecule type" value="Genomic_DNA"/>
</dbReference>
<feature type="region of interest" description="Disordered" evidence="1">
    <location>
        <begin position="267"/>
        <end position="286"/>
    </location>
</feature>
<evidence type="ECO:0000313" key="3">
    <source>
        <dbReference type="Proteomes" id="UP000799777"/>
    </source>
</evidence>
<dbReference type="SUPFAM" id="SSF54928">
    <property type="entry name" value="RNA-binding domain, RBD"/>
    <property type="match status" value="1"/>
</dbReference>
<feature type="region of interest" description="Disordered" evidence="1">
    <location>
        <begin position="199"/>
        <end position="225"/>
    </location>
</feature>
<dbReference type="InterPro" id="IPR012677">
    <property type="entry name" value="Nucleotide-bd_a/b_plait_sf"/>
</dbReference>
<protein>
    <recommendedName>
        <fullName evidence="4">RRM domain-containing protein</fullName>
    </recommendedName>
</protein>